<gene>
    <name evidence="7" type="ORF">GMD42_11945</name>
</gene>
<evidence type="ECO:0000256" key="4">
    <source>
        <dbReference type="ARBA" id="ARBA00022679"/>
    </source>
</evidence>
<proteinExistence type="inferred from homology"/>
<dbReference type="RefSeq" id="WP_118632051.1">
    <property type="nucleotide sequence ID" value="NZ_CAKVUT010000089.1"/>
</dbReference>
<reference evidence="7 8" key="1">
    <citation type="journal article" date="2019" name="Nat. Med.">
        <title>A library of human gut bacterial isolates paired with longitudinal multiomics data enables mechanistic microbiome research.</title>
        <authorList>
            <person name="Poyet M."/>
            <person name="Groussin M."/>
            <person name="Gibbons S.M."/>
            <person name="Avila-Pacheco J."/>
            <person name="Jiang X."/>
            <person name="Kearney S.M."/>
            <person name="Perrotta A.R."/>
            <person name="Berdy B."/>
            <person name="Zhao S."/>
            <person name="Lieberman T.D."/>
            <person name="Swanson P.K."/>
            <person name="Smith M."/>
            <person name="Roesemann S."/>
            <person name="Alexander J.E."/>
            <person name="Rich S.A."/>
            <person name="Livny J."/>
            <person name="Vlamakis H."/>
            <person name="Clish C."/>
            <person name="Bullock K."/>
            <person name="Deik A."/>
            <person name="Scott J."/>
            <person name="Pierce K.A."/>
            <person name="Xavier R.J."/>
            <person name="Alm E.J."/>
        </authorList>
    </citation>
    <scope>NUCLEOTIDE SEQUENCE [LARGE SCALE GENOMIC DNA]</scope>
    <source>
        <strain evidence="7 8">BIOML-A2</strain>
    </source>
</reference>
<dbReference type="GO" id="GO:0008483">
    <property type="term" value="F:transaminase activity"/>
    <property type="evidence" value="ECO:0007669"/>
    <property type="project" value="UniProtKB-KW"/>
</dbReference>
<protein>
    <submittedName>
        <fullName evidence="7">Aminotransferase class I/II-fold pyridoxal phosphate-dependent enzyme</fullName>
    </submittedName>
</protein>
<comment type="caution">
    <text evidence="7">The sequence shown here is derived from an EMBL/GenBank/DDBJ whole genome shotgun (WGS) entry which is preliminary data.</text>
</comment>
<dbReference type="PANTHER" id="PTHR46383">
    <property type="entry name" value="ASPARTATE AMINOTRANSFERASE"/>
    <property type="match status" value="1"/>
</dbReference>
<dbReference type="EMBL" id="WNCL01000060">
    <property type="protein sequence ID" value="MTU44299.1"/>
    <property type="molecule type" value="Genomic_DNA"/>
</dbReference>
<evidence type="ECO:0000313" key="8">
    <source>
        <dbReference type="Proteomes" id="UP000462362"/>
    </source>
</evidence>
<dbReference type="AlphaFoldDB" id="A0A6I3SD47"/>
<keyword evidence="4 7" id="KW-0808">Transferase</keyword>
<evidence type="ECO:0000256" key="3">
    <source>
        <dbReference type="ARBA" id="ARBA00022576"/>
    </source>
</evidence>
<evidence type="ECO:0000313" key="7">
    <source>
        <dbReference type="EMBL" id="MTU44299.1"/>
    </source>
</evidence>
<evidence type="ECO:0000256" key="1">
    <source>
        <dbReference type="ARBA" id="ARBA00001933"/>
    </source>
</evidence>
<dbReference type="InterPro" id="IPR015421">
    <property type="entry name" value="PyrdxlP-dep_Trfase_major"/>
</dbReference>
<dbReference type="Gene3D" id="3.40.640.10">
    <property type="entry name" value="Type I PLP-dependent aspartate aminotransferase-like (Major domain)"/>
    <property type="match status" value="1"/>
</dbReference>
<accession>A0A6I3SD47</accession>
<evidence type="ECO:0000259" key="6">
    <source>
        <dbReference type="Pfam" id="PF00155"/>
    </source>
</evidence>
<sequence length="425" mass="47835">MFENPSSLFPMVRFVPYMGVIWTIHEASKLGFYNGHPEWCNVGQGQPEVGEITGAPPRINSVSLEEPIDAAYGPVGGTPEVRAAVADWINRTYRRGLKPYSAENISFASGGRLALTRLFSIFKDGSRIAYKNPDYTAYEDYLYPLRHSCELIELRAQEKNGFMISDTEFSEFIKQYRPDAYIFSNPCNPTGQSVKGGSLANYVDICRKENCLLGCDEFYATFAYEEDGSPSKEPVSVLPFIEDVNKDPVVVFDGLTKGFRYPGWRAAWMVGPKYLIEMVNRAASAVDGGPSTIVQRAAIEELSSGHAEAELLATRKEFAVKRRLMIDGLQSIGIRVPDPQPLGTFYVWASLENLPGKLTDADYFFHECLKKKVITVPGHFFDVRPYRNRPTKEPYSHLVRFSYGPNRRTVATALSRMAEVIREHR</sequence>
<dbReference type="GO" id="GO:0030170">
    <property type="term" value="F:pyridoxal phosphate binding"/>
    <property type="evidence" value="ECO:0007669"/>
    <property type="project" value="InterPro"/>
</dbReference>
<comment type="similarity">
    <text evidence="2">Belongs to the class-I pyridoxal-phosphate-dependent aminotransferase family.</text>
</comment>
<dbReference type="InterPro" id="IPR050596">
    <property type="entry name" value="AspAT/PAT-like"/>
</dbReference>
<keyword evidence="5" id="KW-0663">Pyridoxal phosphate</keyword>
<evidence type="ECO:0000256" key="5">
    <source>
        <dbReference type="ARBA" id="ARBA00022898"/>
    </source>
</evidence>
<evidence type="ECO:0000256" key="2">
    <source>
        <dbReference type="ARBA" id="ARBA00007441"/>
    </source>
</evidence>
<dbReference type="Proteomes" id="UP000462362">
    <property type="component" value="Unassembled WGS sequence"/>
</dbReference>
<organism evidence="7 8">
    <name type="scientific">Parasutterella excrementihominis</name>
    <dbReference type="NCBI Taxonomy" id="487175"/>
    <lineage>
        <taxon>Bacteria</taxon>
        <taxon>Pseudomonadati</taxon>
        <taxon>Pseudomonadota</taxon>
        <taxon>Betaproteobacteria</taxon>
        <taxon>Burkholderiales</taxon>
        <taxon>Sutterellaceae</taxon>
        <taxon>Parasutterella</taxon>
    </lineage>
</organism>
<dbReference type="PANTHER" id="PTHR46383:SF1">
    <property type="entry name" value="ASPARTATE AMINOTRANSFERASE"/>
    <property type="match status" value="1"/>
</dbReference>
<dbReference type="Pfam" id="PF00155">
    <property type="entry name" value="Aminotran_1_2"/>
    <property type="match status" value="1"/>
</dbReference>
<dbReference type="InterPro" id="IPR004839">
    <property type="entry name" value="Aminotransferase_I/II_large"/>
</dbReference>
<name>A0A6I3SD47_9BURK</name>
<dbReference type="GO" id="GO:0006520">
    <property type="term" value="P:amino acid metabolic process"/>
    <property type="evidence" value="ECO:0007669"/>
    <property type="project" value="InterPro"/>
</dbReference>
<keyword evidence="3 7" id="KW-0032">Aminotransferase</keyword>
<dbReference type="SUPFAM" id="SSF53383">
    <property type="entry name" value="PLP-dependent transferases"/>
    <property type="match status" value="1"/>
</dbReference>
<feature type="domain" description="Aminotransferase class I/classII large" evidence="6">
    <location>
        <begin position="63"/>
        <end position="414"/>
    </location>
</feature>
<dbReference type="CDD" id="cd00609">
    <property type="entry name" value="AAT_like"/>
    <property type="match status" value="1"/>
</dbReference>
<dbReference type="InterPro" id="IPR015424">
    <property type="entry name" value="PyrdxlP-dep_Trfase"/>
</dbReference>
<comment type="cofactor">
    <cofactor evidence="1">
        <name>pyridoxal 5'-phosphate</name>
        <dbReference type="ChEBI" id="CHEBI:597326"/>
    </cofactor>
</comment>